<accession>A0A1G1W6J1</accession>
<gene>
    <name evidence="2" type="ORF">A2172_02365</name>
</gene>
<evidence type="ECO:0000313" key="3">
    <source>
        <dbReference type="Proteomes" id="UP000176631"/>
    </source>
</evidence>
<comment type="caution">
    <text evidence="2">The sequence shown here is derived from an EMBL/GenBank/DDBJ whole genome shotgun (WGS) entry which is preliminary data.</text>
</comment>
<feature type="region of interest" description="Disordered" evidence="1">
    <location>
        <begin position="17"/>
        <end position="38"/>
    </location>
</feature>
<name>A0A1G1W6J1_9BACT</name>
<dbReference type="AlphaFoldDB" id="A0A1G1W6J1"/>
<sequence length="118" mass="13336">MFSLTIEQGERLVVRKKTTKSGPVRRGKQKSAPPPIKLPNKRKTIKLSVLLAFKDQGFTIIDVGRTINPKGTFWKFRVSDDDHSVSLLVPAAQIVARFGDVIDWKEVCDKLKEEENTT</sequence>
<dbReference type="EMBL" id="MHCP01000028">
    <property type="protein sequence ID" value="OGY23200.1"/>
    <property type="molecule type" value="Genomic_DNA"/>
</dbReference>
<organism evidence="2 3">
    <name type="scientific">Candidatus Woykebacteria bacterium RBG_13_40_15</name>
    <dbReference type="NCBI Taxonomy" id="1802593"/>
    <lineage>
        <taxon>Bacteria</taxon>
        <taxon>Candidatus Woykeibacteriota</taxon>
    </lineage>
</organism>
<reference evidence="2 3" key="1">
    <citation type="journal article" date="2016" name="Nat. Commun.">
        <title>Thousands of microbial genomes shed light on interconnected biogeochemical processes in an aquifer system.</title>
        <authorList>
            <person name="Anantharaman K."/>
            <person name="Brown C.T."/>
            <person name="Hug L.A."/>
            <person name="Sharon I."/>
            <person name="Castelle C.J."/>
            <person name="Probst A.J."/>
            <person name="Thomas B.C."/>
            <person name="Singh A."/>
            <person name="Wilkins M.J."/>
            <person name="Karaoz U."/>
            <person name="Brodie E.L."/>
            <person name="Williams K.H."/>
            <person name="Hubbard S.S."/>
            <person name="Banfield J.F."/>
        </authorList>
    </citation>
    <scope>NUCLEOTIDE SEQUENCE [LARGE SCALE GENOMIC DNA]</scope>
</reference>
<dbReference type="STRING" id="1802593.A2172_02365"/>
<evidence type="ECO:0000256" key="1">
    <source>
        <dbReference type="SAM" id="MobiDB-lite"/>
    </source>
</evidence>
<proteinExistence type="predicted"/>
<protein>
    <submittedName>
        <fullName evidence="2">Uncharacterized protein</fullName>
    </submittedName>
</protein>
<dbReference type="Proteomes" id="UP000176631">
    <property type="component" value="Unassembled WGS sequence"/>
</dbReference>
<feature type="compositionally biased region" description="Basic residues" evidence="1">
    <location>
        <begin position="17"/>
        <end position="29"/>
    </location>
</feature>
<evidence type="ECO:0000313" key="2">
    <source>
        <dbReference type="EMBL" id="OGY23200.1"/>
    </source>
</evidence>